<feature type="signal peptide" evidence="1">
    <location>
        <begin position="1"/>
        <end position="23"/>
    </location>
</feature>
<feature type="chain" id="PRO_5003321454" evidence="1">
    <location>
        <begin position="24"/>
        <end position="123"/>
    </location>
</feature>
<dbReference type="GeneID" id="18926651"/>
<gene>
    <name evidence="2" type="ORF">MELLADRAFT_124158</name>
</gene>
<dbReference type="Proteomes" id="UP000001072">
    <property type="component" value="Unassembled WGS sequence"/>
</dbReference>
<evidence type="ECO:0000313" key="2">
    <source>
        <dbReference type="EMBL" id="EGG11020.1"/>
    </source>
</evidence>
<dbReference type="AlphaFoldDB" id="F4R9Q7"/>
<dbReference type="VEuPathDB" id="FungiDB:MELLADRAFT_124158"/>
<evidence type="ECO:0000256" key="1">
    <source>
        <dbReference type="SAM" id="SignalP"/>
    </source>
</evidence>
<name>F4R9Q7_MELLP</name>
<sequence length="123" mass="14017">MFLQKSLLTIVVLFSTFGLGTFAKSCRYFFSQQNGQAMCGDTESLKSQTGCTYKTCHNPHGLQFVKMTDCYWVKDNSGPSKQDCSYYEWDSNTKAYTCTNPGFNQYNCKQYPASQEFITCTKC</sequence>
<dbReference type="InParanoid" id="F4R9Q7"/>
<accession>F4R9Q7</accession>
<keyword evidence="1" id="KW-0732">Signal</keyword>
<dbReference type="HOGENOM" id="CLU_150810_0_0_1"/>
<evidence type="ECO:0000313" key="3">
    <source>
        <dbReference type="Proteomes" id="UP000001072"/>
    </source>
</evidence>
<organism evidence="3">
    <name type="scientific">Melampsora larici-populina (strain 98AG31 / pathotype 3-4-7)</name>
    <name type="common">Poplar leaf rust fungus</name>
    <dbReference type="NCBI Taxonomy" id="747676"/>
    <lineage>
        <taxon>Eukaryota</taxon>
        <taxon>Fungi</taxon>
        <taxon>Dikarya</taxon>
        <taxon>Basidiomycota</taxon>
        <taxon>Pucciniomycotina</taxon>
        <taxon>Pucciniomycetes</taxon>
        <taxon>Pucciniales</taxon>
        <taxon>Melampsoraceae</taxon>
        <taxon>Melampsora</taxon>
    </lineage>
</organism>
<dbReference type="EMBL" id="GL883093">
    <property type="protein sequence ID" value="EGG11020.1"/>
    <property type="molecule type" value="Genomic_DNA"/>
</dbReference>
<protein>
    <submittedName>
        <fullName evidence="2">Secreted protein</fullName>
    </submittedName>
</protein>
<keyword evidence="3" id="KW-1185">Reference proteome</keyword>
<dbReference type="KEGG" id="mlr:MELLADRAFT_124158"/>
<dbReference type="RefSeq" id="XP_007405622.1">
    <property type="nucleotide sequence ID" value="XM_007405560.1"/>
</dbReference>
<proteinExistence type="predicted"/>
<reference evidence="3" key="1">
    <citation type="journal article" date="2011" name="Proc. Natl. Acad. Sci. U.S.A.">
        <title>Obligate biotrophy features unraveled by the genomic analysis of rust fungi.</title>
        <authorList>
            <person name="Duplessis S."/>
            <person name="Cuomo C.A."/>
            <person name="Lin Y.-C."/>
            <person name="Aerts A."/>
            <person name="Tisserant E."/>
            <person name="Veneault-Fourrey C."/>
            <person name="Joly D.L."/>
            <person name="Hacquard S."/>
            <person name="Amselem J."/>
            <person name="Cantarel B.L."/>
            <person name="Chiu R."/>
            <person name="Coutinho P.M."/>
            <person name="Feau N."/>
            <person name="Field M."/>
            <person name="Frey P."/>
            <person name="Gelhaye E."/>
            <person name="Goldberg J."/>
            <person name="Grabherr M.G."/>
            <person name="Kodira C.D."/>
            <person name="Kohler A."/>
            <person name="Kuees U."/>
            <person name="Lindquist E.A."/>
            <person name="Lucas S.M."/>
            <person name="Mago R."/>
            <person name="Mauceli E."/>
            <person name="Morin E."/>
            <person name="Murat C."/>
            <person name="Pangilinan J.L."/>
            <person name="Park R."/>
            <person name="Pearson M."/>
            <person name="Quesneville H."/>
            <person name="Rouhier N."/>
            <person name="Sakthikumar S."/>
            <person name="Salamov A.A."/>
            <person name="Schmutz J."/>
            <person name="Selles B."/>
            <person name="Shapiro H."/>
            <person name="Tanguay P."/>
            <person name="Tuskan G.A."/>
            <person name="Henrissat B."/>
            <person name="Van de Peer Y."/>
            <person name="Rouze P."/>
            <person name="Ellis J.G."/>
            <person name="Dodds P.N."/>
            <person name="Schein J.E."/>
            <person name="Zhong S."/>
            <person name="Hamelin R.C."/>
            <person name="Grigoriev I.V."/>
            <person name="Szabo L.J."/>
            <person name="Martin F."/>
        </authorList>
    </citation>
    <scope>NUCLEOTIDE SEQUENCE [LARGE SCALE GENOMIC DNA]</scope>
    <source>
        <strain evidence="3">98AG31 / pathotype 3-4-7</strain>
    </source>
</reference>